<dbReference type="AlphaFoldDB" id="A0A9D0YPV8"/>
<name>A0A9D0YPV8_AQUAO</name>
<dbReference type="Pfam" id="PF10442">
    <property type="entry name" value="FIST_C"/>
    <property type="match status" value="1"/>
</dbReference>
<dbReference type="Proteomes" id="UP000606463">
    <property type="component" value="Unassembled WGS sequence"/>
</dbReference>
<accession>A0A9D0YPV8</accession>
<evidence type="ECO:0000259" key="1">
    <source>
        <dbReference type="SMART" id="SM01204"/>
    </source>
</evidence>
<comment type="caution">
    <text evidence="2">The sequence shown here is derived from an EMBL/GenBank/DDBJ whole genome shotgun (WGS) entry which is preliminary data.</text>
</comment>
<dbReference type="SMART" id="SM01204">
    <property type="entry name" value="FIST_C"/>
    <property type="match status" value="1"/>
</dbReference>
<protein>
    <recommendedName>
        <fullName evidence="1">FIST C-domain domain-containing protein</fullName>
    </recommendedName>
</protein>
<organism evidence="2 3">
    <name type="scientific">Aquifex aeolicus</name>
    <dbReference type="NCBI Taxonomy" id="63363"/>
    <lineage>
        <taxon>Bacteria</taxon>
        <taxon>Pseudomonadati</taxon>
        <taxon>Aquificota</taxon>
        <taxon>Aquificia</taxon>
        <taxon>Aquificales</taxon>
        <taxon>Aquificaceae</taxon>
        <taxon>Aquifex</taxon>
    </lineage>
</organism>
<dbReference type="EMBL" id="DQVE01000032">
    <property type="protein sequence ID" value="HIP98338.1"/>
    <property type="molecule type" value="Genomic_DNA"/>
</dbReference>
<evidence type="ECO:0000313" key="2">
    <source>
        <dbReference type="EMBL" id="HIP98338.1"/>
    </source>
</evidence>
<evidence type="ECO:0000313" key="3">
    <source>
        <dbReference type="Proteomes" id="UP000606463"/>
    </source>
</evidence>
<proteinExistence type="predicted"/>
<dbReference type="InterPro" id="IPR019494">
    <property type="entry name" value="FIST_C"/>
</dbReference>
<feature type="domain" description="FIST C-domain" evidence="1">
    <location>
        <begin position="219"/>
        <end position="351"/>
    </location>
</feature>
<reference evidence="2" key="1">
    <citation type="journal article" date="2020" name="ISME J.">
        <title>Gammaproteobacteria mediating utilization of methyl-, sulfur- and petroleum organic compounds in deep ocean hydrothermal plumes.</title>
        <authorList>
            <person name="Zhou Z."/>
            <person name="Liu Y."/>
            <person name="Pan J."/>
            <person name="Cron B.R."/>
            <person name="Toner B.M."/>
            <person name="Anantharaman K."/>
            <person name="Breier J.A."/>
            <person name="Dick G.J."/>
            <person name="Li M."/>
        </authorList>
    </citation>
    <scope>NUCLEOTIDE SEQUENCE</scope>
    <source>
        <strain evidence="2">SZUA-1501</strain>
    </source>
</reference>
<gene>
    <name evidence="2" type="ORF">EYH37_03090</name>
</gene>
<sequence length="376" mass="43298">MLVNIIVSETGVLYRDFLNIFTPIENHPVFSFYDLAIFVIPSIYEKEVVKKYLKSFFRKKPFIAFYSTFVGSNDFFTTKGLVGIFLKKAYDSSACEIKIFEELEQFKQYIASRNDESFVHLVFVPYPLVKFRQKFNFFEVIENVKTPISGLITGGYDYKGQYPIIVNGDEVKDGQIAVLTFKNLKGCLASSISFKKIGPPFEFTSEETYKLKTVDGQDAIDFFLEILRKQTKELSPEILVGFPMLIRDENGNYRKLVRFPKEVRDRGIVFWANLPVKGKFHFVYLLPDRMKVKNILKRHCNGFYPVSDLALFFYCVGKSAFINPEEDVAFIGQKLSIPFLVVGSYGEIFTFKGKLYILNGSTTFLLLKEELKNDGS</sequence>